<dbReference type="Pfam" id="PF01580">
    <property type="entry name" value="FtsK_SpoIIIE"/>
    <property type="match status" value="1"/>
</dbReference>
<accession>A0A2H1IKS8</accession>
<dbReference type="Gene3D" id="3.40.50.300">
    <property type="entry name" value="P-loop containing nucleotide triphosphate hydrolases"/>
    <property type="match status" value="1"/>
</dbReference>
<dbReference type="InterPro" id="IPR003593">
    <property type="entry name" value="AAA+_ATPase"/>
</dbReference>
<feature type="compositionally biased region" description="Acidic residues" evidence="4">
    <location>
        <begin position="504"/>
        <end position="514"/>
    </location>
</feature>
<evidence type="ECO:0000259" key="5">
    <source>
        <dbReference type="PROSITE" id="PS50901"/>
    </source>
</evidence>
<evidence type="ECO:0000256" key="4">
    <source>
        <dbReference type="SAM" id="MobiDB-lite"/>
    </source>
</evidence>
<dbReference type="EMBL" id="FXZA01000004">
    <property type="protein sequence ID" value="SMX75764.1"/>
    <property type="molecule type" value="Genomic_DNA"/>
</dbReference>
<dbReference type="SMART" id="SM00382">
    <property type="entry name" value="AAA"/>
    <property type="match status" value="1"/>
</dbReference>
<name>A0A2H1IKS8_BRELN</name>
<organism evidence="6 7">
    <name type="scientific">Brevibacterium linens</name>
    <dbReference type="NCBI Taxonomy" id="1703"/>
    <lineage>
        <taxon>Bacteria</taxon>
        <taxon>Bacillati</taxon>
        <taxon>Actinomycetota</taxon>
        <taxon>Actinomycetes</taxon>
        <taxon>Micrococcales</taxon>
        <taxon>Brevibacteriaceae</taxon>
        <taxon>Brevibacterium</taxon>
    </lineage>
</organism>
<dbReference type="GO" id="GO:0003677">
    <property type="term" value="F:DNA binding"/>
    <property type="evidence" value="ECO:0007669"/>
    <property type="project" value="InterPro"/>
</dbReference>
<sequence length="514" mass="54969">MTQELPLPSDADPTDSADRAAIYRHLTRPGQVPVHMNIGARTVEIANTMPGRTVIPWGPAVTRPTPQVVAEVTELLRQRGLALGAVDEGGRQWIGFRPNPTHQALRAKVARTLRCAEYEVQLGCSDDGQHVVVTDHPPITGDTDRQRGVWLDLARRVIGHEGWTVVVDSGRGVIEMHAGERVELPTSMRVDPSKWLSHAGSQWSLPFGIDGRGRTVTWDLTRAPHALIAGLTGSGKTITLYAIATAALAKGFDLAICEVSKTGADFDELRPFVGDGLWGCDSKHAASTVIQHVYSLKDQRMTTLRQAGYKKLADLDRSQQEELGIRPMLLLIDEAAALLAAPPPLKGLPKDHPVAIANSQEQLDVALGGDAIRRISAELRAVGVHLLFATQTFEAALMAPAGGGVLRANLPFRVLMGRASTTQIGQALMRPQAAETAYVLAHGQAAADDDSAPDLYSQPSPGRGLVETDSSTAAFQGVYAPESSWIEALSQMGVPEPGGAAPTEETEGVDWDAA</sequence>
<dbReference type="Proteomes" id="UP000234498">
    <property type="component" value="Unassembled WGS sequence"/>
</dbReference>
<reference evidence="6 7" key="1">
    <citation type="submission" date="2017-03" db="EMBL/GenBank/DDBJ databases">
        <authorList>
            <person name="Afonso C.L."/>
            <person name="Miller P.J."/>
            <person name="Scott M.A."/>
            <person name="Spackman E."/>
            <person name="Goraichik I."/>
            <person name="Dimitrov K.M."/>
            <person name="Suarez D.L."/>
            <person name="Swayne D.E."/>
        </authorList>
    </citation>
    <scope>NUCLEOTIDE SEQUENCE [LARGE SCALE GENOMIC DNA]</scope>
    <source>
        <strain evidence="6 7">Mu101</strain>
    </source>
</reference>
<dbReference type="InterPro" id="IPR027417">
    <property type="entry name" value="P-loop_NTPase"/>
</dbReference>
<dbReference type="InterPro" id="IPR002543">
    <property type="entry name" value="FtsK_dom"/>
</dbReference>
<evidence type="ECO:0000313" key="7">
    <source>
        <dbReference type="Proteomes" id="UP000234498"/>
    </source>
</evidence>
<keyword evidence="2 3" id="KW-0067">ATP-binding</keyword>
<evidence type="ECO:0000256" key="3">
    <source>
        <dbReference type="PROSITE-ProRule" id="PRU00289"/>
    </source>
</evidence>
<dbReference type="InterPro" id="IPR050206">
    <property type="entry name" value="FtsK/SpoIIIE/SftA"/>
</dbReference>
<dbReference type="PROSITE" id="PS50901">
    <property type="entry name" value="FTSK"/>
    <property type="match status" value="1"/>
</dbReference>
<dbReference type="SUPFAM" id="SSF52540">
    <property type="entry name" value="P-loop containing nucleoside triphosphate hydrolases"/>
    <property type="match status" value="1"/>
</dbReference>
<dbReference type="PANTHER" id="PTHR22683:SF41">
    <property type="entry name" value="DNA TRANSLOCASE FTSK"/>
    <property type="match status" value="1"/>
</dbReference>
<feature type="domain" description="FtsK" evidence="5">
    <location>
        <begin position="213"/>
        <end position="425"/>
    </location>
</feature>
<feature type="region of interest" description="Disordered" evidence="4">
    <location>
        <begin position="489"/>
        <end position="514"/>
    </location>
</feature>
<evidence type="ECO:0000313" key="6">
    <source>
        <dbReference type="EMBL" id="SMX75764.1"/>
    </source>
</evidence>
<feature type="binding site" evidence="3">
    <location>
        <begin position="230"/>
        <end position="237"/>
    </location>
    <ligand>
        <name>ATP</name>
        <dbReference type="ChEBI" id="CHEBI:30616"/>
    </ligand>
</feature>
<dbReference type="AlphaFoldDB" id="A0A2H1IKS8"/>
<feature type="region of interest" description="Disordered" evidence="4">
    <location>
        <begin position="448"/>
        <end position="468"/>
    </location>
</feature>
<dbReference type="PANTHER" id="PTHR22683">
    <property type="entry name" value="SPORULATION PROTEIN RELATED"/>
    <property type="match status" value="1"/>
</dbReference>
<keyword evidence="1 3" id="KW-0547">Nucleotide-binding</keyword>
<gene>
    <name evidence="6" type="ORF">BLIN101_01303</name>
</gene>
<protein>
    <recommendedName>
        <fullName evidence="5">FtsK domain-containing protein</fullName>
    </recommendedName>
</protein>
<evidence type="ECO:0000256" key="2">
    <source>
        <dbReference type="ARBA" id="ARBA00022840"/>
    </source>
</evidence>
<evidence type="ECO:0000256" key="1">
    <source>
        <dbReference type="ARBA" id="ARBA00022741"/>
    </source>
</evidence>
<proteinExistence type="predicted"/>
<dbReference type="GO" id="GO:0005524">
    <property type="term" value="F:ATP binding"/>
    <property type="evidence" value="ECO:0007669"/>
    <property type="project" value="UniProtKB-UniRule"/>
</dbReference>